<protein>
    <recommendedName>
        <fullName evidence="11">Gnk2-homologous domain-containing protein</fullName>
    </recommendedName>
</protein>
<dbReference type="InterPro" id="IPR038408">
    <property type="entry name" value="GNK2_sf"/>
</dbReference>
<dbReference type="PROSITE" id="PS51473">
    <property type="entry name" value="GNK2"/>
    <property type="match status" value="2"/>
</dbReference>
<keyword evidence="3 10" id="KW-0732">Signal</keyword>
<dbReference type="Proteomes" id="UP001642487">
    <property type="component" value="Chromosome 10"/>
</dbReference>
<dbReference type="PANTHER" id="PTHR32080:SF65">
    <property type="entry name" value="GNK2-HOMOLOGOUS DOMAIN-CONTAINING PROTEIN"/>
    <property type="match status" value="1"/>
</dbReference>
<evidence type="ECO:0000259" key="11">
    <source>
        <dbReference type="PROSITE" id="PS51473"/>
    </source>
</evidence>
<evidence type="ECO:0000256" key="5">
    <source>
        <dbReference type="ARBA" id="ARBA00022949"/>
    </source>
</evidence>
<evidence type="ECO:0000256" key="1">
    <source>
        <dbReference type="ARBA" id="ARBA00004251"/>
    </source>
</evidence>
<feature type="chain" id="PRO_5046414308" description="Gnk2-homologous domain-containing protein" evidence="10">
    <location>
        <begin position="32"/>
        <end position="293"/>
    </location>
</feature>
<keyword evidence="9" id="KW-1133">Transmembrane helix</keyword>
<proteinExistence type="inferred from homology"/>
<dbReference type="EMBL" id="OZ021744">
    <property type="protein sequence ID" value="CAK9311344.1"/>
    <property type="molecule type" value="Genomic_DNA"/>
</dbReference>
<keyword evidence="6" id="KW-1015">Disulfide bond</keyword>
<evidence type="ECO:0000256" key="2">
    <source>
        <dbReference type="ARBA" id="ARBA00022581"/>
    </source>
</evidence>
<evidence type="ECO:0000313" key="13">
    <source>
        <dbReference type="Proteomes" id="UP001642487"/>
    </source>
</evidence>
<evidence type="ECO:0000313" key="12">
    <source>
        <dbReference type="EMBL" id="CAK9311344.1"/>
    </source>
</evidence>
<feature type="domain" description="Gnk2-homologous" evidence="11">
    <location>
        <begin position="34"/>
        <end position="138"/>
    </location>
</feature>
<feature type="signal peptide" evidence="10">
    <location>
        <begin position="1"/>
        <end position="31"/>
    </location>
</feature>
<reference evidence="12 13" key="1">
    <citation type="submission" date="2024-03" db="EMBL/GenBank/DDBJ databases">
        <authorList>
            <person name="Gkanogiannis A."/>
            <person name="Becerra Lopez-Lavalle L."/>
        </authorList>
    </citation>
    <scope>NUCLEOTIDE SEQUENCE [LARGE SCALE GENOMIC DNA]</scope>
</reference>
<evidence type="ECO:0000256" key="8">
    <source>
        <dbReference type="ARBA" id="ARBA00038393"/>
    </source>
</evidence>
<dbReference type="InterPro" id="IPR051378">
    <property type="entry name" value="Cell2Cell_Antifungal"/>
</dbReference>
<evidence type="ECO:0000256" key="6">
    <source>
        <dbReference type="ARBA" id="ARBA00023157"/>
    </source>
</evidence>
<evidence type="ECO:0000256" key="10">
    <source>
        <dbReference type="SAM" id="SignalP"/>
    </source>
</evidence>
<evidence type="ECO:0000256" key="3">
    <source>
        <dbReference type="ARBA" id="ARBA00022729"/>
    </source>
</evidence>
<keyword evidence="13" id="KW-1185">Reference proteome</keyword>
<comment type="subcellular location">
    <subcellularLocation>
        <location evidence="7">Cell junction</location>
        <location evidence="7">Plasmodesma</location>
    </subcellularLocation>
    <subcellularLocation>
        <location evidence="1">Cell membrane</location>
        <topology evidence="1">Single-pass type I membrane protein</topology>
    </subcellularLocation>
</comment>
<dbReference type="CDD" id="cd23509">
    <property type="entry name" value="Gnk2-like"/>
    <property type="match status" value="2"/>
</dbReference>
<dbReference type="InterPro" id="IPR002902">
    <property type="entry name" value="GNK2"/>
</dbReference>
<evidence type="ECO:0000256" key="7">
    <source>
        <dbReference type="ARBA" id="ARBA00024184"/>
    </source>
</evidence>
<dbReference type="Gene3D" id="3.30.430.20">
    <property type="entry name" value="Gnk2 domain, C-X8-C-X2-C motif"/>
    <property type="match status" value="2"/>
</dbReference>
<feature type="domain" description="Gnk2-homologous" evidence="11">
    <location>
        <begin position="139"/>
        <end position="239"/>
    </location>
</feature>
<dbReference type="Pfam" id="PF01657">
    <property type="entry name" value="Stress-antifung"/>
    <property type="match status" value="2"/>
</dbReference>
<keyword evidence="5" id="KW-0965">Cell junction</keyword>
<gene>
    <name evidence="12" type="ORF">CITCOLO1_LOCUS3001</name>
</gene>
<keyword evidence="4" id="KW-0677">Repeat</keyword>
<feature type="transmembrane region" description="Helical" evidence="9">
    <location>
        <begin position="262"/>
        <end position="283"/>
    </location>
</feature>
<keyword evidence="9" id="KW-0812">Transmembrane</keyword>
<dbReference type="PANTHER" id="PTHR32080">
    <property type="entry name" value="ANTIFUNGAL PROTEIN GINKBILOBIN-2-LIKE"/>
    <property type="match status" value="1"/>
</dbReference>
<organism evidence="12 13">
    <name type="scientific">Citrullus colocynthis</name>
    <name type="common">colocynth</name>
    <dbReference type="NCBI Taxonomy" id="252529"/>
    <lineage>
        <taxon>Eukaryota</taxon>
        <taxon>Viridiplantae</taxon>
        <taxon>Streptophyta</taxon>
        <taxon>Embryophyta</taxon>
        <taxon>Tracheophyta</taxon>
        <taxon>Spermatophyta</taxon>
        <taxon>Magnoliopsida</taxon>
        <taxon>eudicotyledons</taxon>
        <taxon>Gunneridae</taxon>
        <taxon>Pentapetalae</taxon>
        <taxon>rosids</taxon>
        <taxon>fabids</taxon>
        <taxon>Cucurbitales</taxon>
        <taxon>Cucurbitaceae</taxon>
        <taxon>Benincaseae</taxon>
        <taxon>Citrullus</taxon>
    </lineage>
</organism>
<name>A0ABP0XT56_9ROSI</name>
<evidence type="ECO:0000256" key="9">
    <source>
        <dbReference type="SAM" id="Phobius"/>
    </source>
</evidence>
<keyword evidence="9" id="KW-0472">Membrane</keyword>
<keyword evidence="2" id="KW-0945">Host-virus interaction</keyword>
<sequence>MSASERRLPFSSVLIFLYGSVAILTPPSSSASLDTFVFYGCTVQKYIPNSPYASNLNLLLGRLVAAATTASYGNFTVLGSAPQDTIYGLYQCQGDLNSGDCSQCVAGVVSRLGTVCSDACGGALQVEGCFVKYDNKSFFGVEDKTVVVKKCGASIGSDVDALTGLDAALAYLGSSSGTYRTGGSGDVRAVAQCVGDLSVSECQDCISDAIGRLKSACGPFAWGDLFLAKCYVRFTRGAAHAQDNGNGNEDSKGNDNETNKTLAIIIGLIAAVALLILFITYLNKKCEKGKGCK</sequence>
<accession>A0ABP0XT56</accession>
<evidence type="ECO:0000256" key="4">
    <source>
        <dbReference type="ARBA" id="ARBA00022737"/>
    </source>
</evidence>
<comment type="similarity">
    <text evidence="8">Belongs to the cysteine-rich repeat secretory protein family. Plasmodesmata-located proteins (PDLD) subfamily.</text>
</comment>